<dbReference type="Proteomes" id="UP000601736">
    <property type="component" value="Unassembled WGS sequence"/>
</dbReference>
<comment type="caution">
    <text evidence="1">The sequence shown here is derived from an EMBL/GenBank/DDBJ whole genome shotgun (WGS) entry which is preliminary data.</text>
</comment>
<dbReference type="AlphaFoldDB" id="A0A8H9D8H1"/>
<accession>A0A8H9D8H1</accession>
<evidence type="ECO:0000313" key="2">
    <source>
        <dbReference type="Proteomes" id="UP000601736"/>
    </source>
</evidence>
<gene>
    <name evidence="1" type="ORF">NMYAN_170010</name>
</gene>
<sequence length="37" mass="4387">MANSWLEWDRLTLKFYLMPTLSLTLDNIEEGYACKYG</sequence>
<reference evidence="1" key="1">
    <citation type="submission" date="2021-02" db="EMBL/GenBank/DDBJ databases">
        <authorList>
            <person name="Han P."/>
        </authorList>
    </citation>
    <scope>NUCLEOTIDE SEQUENCE</scope>
    <source>
        <strain evidence="1">Nitrosomonas nitrosa 18-3D</strain>
    </source>
</reference>
<organism evidence="1 2">
    <name type="scientific">Nitrosomonas nitrosa</name>
    <dbReference type="NCBI Taxonomy" id="52442"/>
    <lineage>
        <taxon>Bacteria</taxon>
        <taxon>Pseudomonadati</taxon>
        <taxon>Pseudomonadota</taxon>
        <taxon>Betaproteobacteria</taxon>
        <taxon>Nitrosomonadales</taxon>
        <taxon>Nitrosomonadaceae</taxon>
        <taxon>Nitrosomonas</taxon>
    </lineage>
</organism>
<proteinExistence type="predicted"/>
<dbReference type="EMBL" id="CAJNAP010000009">
    <property type="protein sequence ID" value="CAE6498791.1"/>
    <property type="molecule type" value="Genomic_DNA"/>
</dbReference>
<evidence type="ECO:0000313" key="1">
    <source>
        <dbReference type="EMBL" id="CAE6498791.1"/>
    </source>
</evidence>
<name>A0A8H9D8H1_9PROT</name>
<protein>
    <submittedName>
        <fullName evidence="1">Uncharacterized protein</fullName>
    </submittedName>
</protein>